<feature type="transmembrane region" description="Helical" evidence="2">
    <location>
        <begin position="468"/>
        <end position="487"/>
    </location>
</feature>
<feature type="transmembrane region" description="Helical" evidence="2">
    <location>
        <begin position="12"/>
        <end position="34"/>
    </location>
</feature>
<accession>A0A1I5G3W2</accession>
<dbReference type="InterPro" id="IPR010905">
    <property type="entry name" value="Glyco_hydro_88"/>
</dbReference>
<dbReference type="InterPro" id="IPR012341">
    <property type="entry name" value="6hp_glycosidase-like_sf"/>
</dbReference>
<feature type="transmembrane region" description="Helical" evidence="2">
    <location>
        <begin position="340"/>
        <end position="357"/>
    </location>
</feature>
<evidence type="ECO:0000256" key="1">
    <source>
        <dbReference type="ARBA" id="ARBA00022801"/>
    </source>
</evidence>
<feature type="transmembrane region" description="Helical" evidence="2">
    <location>
        <begin position="439"/>
        <end position="456"/>
    </location>
</feature>
<dbReference type="PANTHER" id="PTHR33886">
    <property type="entry name" value="UNSATURATED RHAMNOGALACTURONAN HYDROLASE (EUROFUNG)"/>
    <property type="match status" value="1"/>
</dbReference>
<keyword evidence="1 3" id="KW-0378">Hydrolase</keyword>
<organism evidence="3 4">
    <name type="scientific">Anaerocolumna aminovalerica</name>
    <dbReference type="NCBI Taxonomy" id="1527"/>
    <lineage>
        <taxon>Bacteria</taxon>
        <taxon>Bacillati</taxon>
        <taxon>Bacillota</taxon>
        <taxon>Clostridia</taxon>
        <taxon>Lachnospirales</taxon>
        <taxon>Lachnospiraceae</taxon>
        <taxon>Anaerocolumna</taxon>
    </lineage>
</organism>
<keyword evidence="2" id="KW-0812">Transmembrane</keyword>
<dbReference type="InterPro" id="IPR008928">
    <property type="entry name" value="6-hairpin_glycosidase_sf"/>
</dbReference>
<feature type="transmembrane region" description="Helical" evidence="2">
    <location>
        <begin position="91"/>
        <end position="114"/>
    </location>
</feature>
<evidence type="ECO:0000313" key="4">
    <source>
        <dbReference type="Proteomes" id="UP000198806"/>
    </source>
</evidence>
<dbReference type="GO" id="GO:0016787">
    <property type="term" value="F:hydrolase activity"/>
    <property type="evidence" value="ECO:0007669"/>
    <property type="project" value="UniProtKB-KW"/>
</dbReference>
<feature type="transmembrane region" description="Helical" evidence="2">
    <location>
        <begin position="404"/>
        <end position="427"/>
    </location>
</feature>
<protein>
    <submittedName>
        <fullName evidence="3">Rhamnogalacturonyl hydrolase YesR</fullName>
    </submittedName>
</protein>
<keyword evidence="2" id="KW-1133">Transmembrane helix</keyword>
<dbReference type="STRING" id="1527.SAMN04489757_11746"/>
<dbReference type="SUPFAM" id="SSF48208">
    <property type="entry name" value="Six-hairpin glycosidases"/>
    <property type="match status" value="1"/>
</dbReference>
<dbReference type="PANTHER" id="PTHR33886:SF8">
    <property type="entry name" value="UNSATURATED RHAMNOGALACTURONAN HYDROLASE (EUROFUNG)"/>
    <property type="match status" value="1"/>
</dbReference>
<keyword evidence="2" id="KW-0472">Membrane</keyword>
<dbReference type="Pfam" id="PF07470">
    <property type="entry name" value="Glyco_hydro_88"/>
    <property type="match status" value="1"/>
</dbReference>
<feature type="transmembrane region" description="Helical" evidence="2">
    <location>
        <begin position="183"/>
        <end position="205"/>
    </location>
</feature>
<feature type="transmembrane region" description="Helical" evidence="2">
    <location>
        <begin position="308"/>
        <end position="328"/>
    </location>
</feature>
<dbReference type="EMBL" id="FOWD01000017">
    <property type="protein sequence ID" value="SFO30664.1"/>
    <property type="molecule type" value="Genomic_DNA"/>
</dbReference>
<feature type="transmembrane region" description="Helical" evidence="2">
    <location>
        <begin position="126"/>
        <end position="144"/>
    </location>
</feature>
<feature type="transmembrane region" description="Helical" evidence="2">
    <location>
        <begin position="271"/>
        <end position="296"/>
    </location>
</feature>
<gene>
    <name evidence="3" type="ORF">SAMN04489757_11746</name>
</gene>
<feature type="transmembrane region" description="Helical" evidence="2">
    <location>
        <begin position="46"/>
        <end position="70"/>
    </location>
</feature>
<reference evidence="3 4" key="1">
    <citation type="submission" date="2016-10" db="EMBL/GenBank/DDBJ databases">
        <authorList>
            <person name="de Groot N.N."/>
        </authorList>
    </citation>
    <scope>NUCLEOTIDE SEQUENCE [LARGE SCALE GENOMIC DNA]</scope>
    <source>
        <strain evidence="3 4">DSM 1283</strain>
    </source>
</reference>
<proteinExistence type="predicted"/>
<evidence type="ECO:0000313" key="3">
    <source>
        <dbReference type="EMBL" id="SFO30664.1"/>
    </source>
</evidence>
<evidence type="ECO:0000256" key="2">
    <source>
        <dbReference type="SAM" id="Phobius"/>
    </source>
</evidence>
<name>A0A1I5G3W2_9FIRM</name>
<dbReference type="AlphaFoldDB" id="A0A1I5G3W2"/>
<keyword evidence="4" id="KW-1185">Reference proteome</keyword>
<dbReference type="Proteomes" id="UP000198806">
    <property type="component" value="Unassembled WGS sequence"/>
</dbReference>
<dbReference type="RefSeq" id="WP_170847967.1">
    <property type="nucleotide sequence ID" value="NZ_BAABFM010000001.1"/>
</dbReference>
<sequence>MGRIENAERNIFFGILGNIVSFILGFISRTVFIHNLSVTYLGVNGLYTNILSVLSLAELGIGTAMNYSLYKPVAENNYETIKTLMQLYKKIYRIIAIIITVAGLILLPFLKFIIKDPGNISQNELFLYYFIFLFNTVSTYFVSYKYSLVNAEQKNYIQSNIQVITSVAVLISQIIILKIFKSFMLYLIAGAVIGVIQKVFVHLYLNKQYPYLLEKDYIPLSKEEMKPIKKNMTALMYHKFGDVMIHQTDNIILSSFVNVTFVGLLSNYNLIIFSVISFINIIFNSLISGFGNLIALDSKEKQYKLFKVYRFSAFWIYGMVLIILYFMLTPFITLWIGEDMVISNTAILLIMVDYYFKAHRIAVNNYKTAAGIFDADKYIALIQGIVNLIISILLVQLIGINGVFIGTIVSGLISNFTRPFIIYNMIFNKKAHEYYKDSFLYLITIIMVFFICQLVRKSFCNNITPVSLFVLFILVITIPNLSFFILFRKREEFVYMQEILKSYPDKFNNINKFYSNTLLKAGNKIRFIKNKKTVYVKKDITDKSEEAPLSSDSNKIEEEWIAIFNNLRKNTRIQILTYPEISTKQMIRTNIYSIIFTRKLTRADHFFWPNGLLASALECSYHASKDIQDFYILKQYYDKWIQNGIPIVNPDHAINGYSLIYVHQKMKKDIYKEAIQKIINYLYDYPRDKKNSFPYRKNSPNDIYIDSIGMICPFLCRYGKIYHDEKAINLAVKQIINFIHFGFDRNTFLPYHGYNLKEDSKLGIIGWGRGVGWLLIGMVDSLEYIDSMNPNYNFLVRTFIKVVETTIKYQKDNGYYSWQLTALEGHIDTSSTSMISYAIHRGVKIGILNKTYLYYSNLGLQALRNSVIDGLVTNSSAECMGFSMYPQRYDVFPWSQGPTTALAALSLDAIRNNE</sequence>
<dbReference type="Gene3D" id="1.50.10.10">
    <property type="match status" value="1"/>
</dbReference>
<feature type="transmembrane region" description="Helical" evidence="2">
    <location>
        <begin position="378"/>
        <end position="398"/>
    </location>
</feature>
<dbReference type="InterPro" id="IPR052043">
    <property type="entry name" value="PolySaccharide_Degr_Enz"/>
</dbReference>
<dbReference type="GO" id="GO:0005975">
    <property type="term" value="P:carbohydrate metabolic process"/>
    <property type="evidence" value="ECO:0007669"/>
    <property type="project" value="InterPro"/>
</dbReference>